<dbReference type="EMBL" id="QKYT01000564">
    <property type="protein sequence ID" value="RIA83529.1"/>
    <property type="molecule type" value="Genomic_DNA"/>
</dbReference>
<protein>
    <submittedName>
        <fullName evidence="1">Uncharacterized protein</fullName>
    </submittedName>
</protein>
<comment type="caution">
    <text evidence="1">The sequence shown here is derived from an EMBL/GenBank/DDBJ whole genome shotgun (WGS) entry which is preliminary data.</text>
</comment>
<proteinExistence type="predicted"/>
<keyword evidence="2" id="KW-1185">Reference proteome</keyword>
<evidence type="ECO:0000313" key="2">
    <source>
        <dbReference type="Proteomes" id="UP000265703"/>
    </source>
</evidence>
<dbReference type="AlphaFoldDB" id="A0A397SF92"/>
<dbReference type="OrthoDB" id="7464821at2759"/>
<gene>
    <name evidence="1" type="ORF">C1645_833693</name>
</gene>
<sequence length="92" mass="10110">MKCMASLLPREILQVEVSFNLIGILKRECAVLPPSIRSAAIPEEATDKAISPHNLIFARIVLYKNVLPVPSGPSIKKHSGYILLEGAYLKNL</sequence>
<reference evidence="1 2" key="1">
    <citation type="submission" date="2018-06" db="EMBL/GenBank/DDBJ databases">
        <title>Comparative genomics reveals the genomic features of Rhizophagus irregularis, R. cerebriforme, R. diaphanum and Gigaspora rosea, and their symbiotic lifestyle signature.</title>
        <authorList>
            <person name="Morin E."/>
            <person name="San Clemente H."/>
            <person name="Chen E.C.H."/>
            <person name="De La Providencia I."/>
            <person name="Hainaut M."/>
            <person name="Kuo A."/>
            <person name="Kohler A."/>
            <person name="Murat C."/>
            <person name="Tang N."/>
            <person name="Roy S."/>
            <person name="Loubradou J."/>
            <person name="Henrissat B."/>
            <person name="Grigoriev I.V."/>
            <person name="Corradi N."/>
            <person name="Roux C."/>
            <person name="Martin F.M."/>
        </authorList>
    </citation>
    <scope>NUCLEOTIDE SEQUENCE [LARGE SCALE GENOMIC DNA]</scope>
    <source>
        <strain evidence="1 2">DAOM 227022</strain>
    </source>
</reference>
<evidence type="ECO:0000313" key="1">
    <source>
        <dbReference type="EMBL" id="RIA83529.1"/>
    </source>
</evidence>
<accession>A0A397SF92</accession>
<dbReference type="Proteomes" id="UP000265703">
    <property type="component" value="Unassembled WGS sequence"/>
</dbReference>
<name>A0A397SF92_9GLOM</name>
<organism evidence="1 2">
    <name type="scientific">Glomus cerebriforme</name>
    <dbReference type="NCBI Taxonomy" id="658196"/>
    <lineage>
        <taxon>Eukaryota</taxon>
        <taxon>Fungi</taxon>
        <taxon>Fungi incertae sedis</taxon>
        <taxon>Mucoromycota</taxon>
        <taxon>Glomeromycotina</taxon>
        <taxon>Glomeromycetes</taxon>
        <taxon>Glomerales</taxon>
        <taxon>Glomeraceae</taxon>
        <taxon>Glomus</taxon>
    </lineage>
</organism>